<dbReference type="HOGENOM" id="CLU_2355873_0_0_4"/>
<sequence>MRTQMSNTSLAAFRSIEPVLQPKESEVLDVFVIAFMRDMPLEITREALAKHMGWKETSVGGRVNSLIKKGRLEEIAGGKTASGYSAKLIRLPVVEQ</sequence>
<dbReference type="KEGG" id="har:HEAR2297"/>
<dbReference type="OrthoDB" id="5361050at2"/>
<evidence type="ECO:0008006" key="3">
    <source>
        <dbReference type="Google" id="ProtNLM"/>
    </source>
</evidence>
<dbReference type="Proteomes" id="UP000006697">
    <property type="component" value="Chromosome"/>
</dbReference>
<dbReference type="EMBL" id="CU207211">
    <property type="protein sequence ID" value="CAL62428.1"/>
    <property type="molecule type" value="Genomic_DNA"/>
</dbReference>
<evidence type="ECO:0000313" key="2">
    <source>
        <dbReference type="Proteomes" id="UP000006697"/>
    </source>
</evidence>
<dbReference type="AlphaFoldDB" id="A4G7E1"/>
<protein>
    <recommendedName>
        <fullName evidence="3">Transcriptional regulator</fullName>
    </recommendedName>
</protein>
<proteinExistence type="predicted"/>
<dbReference type="eggNOG" id="COG1846">
    <property type="taxonomic scope" value="Bacteria"/>
</dbReference>
<dbReference type="STRING" id="204773.HEAR2297"/>
<evidence type="ECO:0000313" key="1">
    <source>
        <dbReference type="EMBL" id="CAL62428.1"/>
    </source>
</evidence>
<name>A4G7E1_HERAR</name>
<accession>A4G7E1</accession>
<reference evidence="1 2" key="1">
    <citation type="journal article" date="2007" name="PLoS Genet.">
        <title>A tale of two oxidation states: bacterial colonization of arsenic-rich environments.</title>
        <authorList>
            <person name="Muller D."/>
            <person name="Medigue C."/>
            <person name="Koechler S."/>
            <person name="Barbe V."/>
            <person name="Barakat M."/>
            <person name="Talla E."/>
            <person name="Bonnefoy V."/>
            <person name="Krin E."/>
            <person name="Arsene-Ploetze F."/>
            <person name="Carapito C."/>
            <person name="Chandler M."/>
            <person name="Cournoyer B."/>
            <person name="Cruveiller S."/>
            <person name="Dossat C."/>
            <person name="Duval S."/>
            <person name="Heymann M."/>
            <person name="Leize E."/>
            <person name="Lieutaud A."/>
            <person name="Lievremont D."/>
            <person name="Makita Y."/>
            <person name="Mangenot S."/>
            <person name="Nitschke W."/>
            <person name="Ortet P."/>
            <person name="Perdrial N."/>
            <person name="Schoepp B."/>
            <person name="Siguier N."/>
            <person name="Simeonova D.D."/>
            <person name="Rouy Z."/>
            <person name="Segurens B."/>
            <person name="Turlin E."/>
            <person name="Vallenet D."/>
            <person name="Van Dorsselaer A."/>
            <person name="Weiss S."/>
            <person name="Weissenbach J."/>
            <person name="Lett M.C."/>
            <person name="Danchin A."/>
            <person name="Bertin P.N."/>
        </authorList>
    </citation>
    <scope>NUCLEOTIDE SEQUENCE [LARGE SCALE GENOMIC DNA]</scope>
    <source>
        <strain evidence="2">ULPAs1</strain>
    </source>
</reference>
<organism evidence="1 2">
    <name type="scientific">Herminiimonas arsenicoxydans</name>
    <dbReference type="NCBI Taxonomy" id="204773"/>
    <lineage>
        <taxon>Bacteria</taxon>
        <taxon>Pseudomonadati</taxon>
        <taxon>Pseudomonadota</taxon>
        <taxon>Betaproteobacteria</taxon>
        <taxon>Burkholderiales</taxon>
        <taxon>Oxalobacteraceae</taxon>
        <taxon>Herminiimonas</taxon>
    </lineage>
</organism>
<keyword evidence="2" id="KW-1185">Reference proteome</keyword>
<gene>
    <name evidence="1" type="ordered locus">HEAR2297</name>
</gene>